<evidence type="ECO:0000256" key="1">
    <source>
        <dbReference type="ARBA" id="ARBA00006611"/>
    </source>
</evidence>
<dbReference type="InterPro" id="IPR027417">
    <property type="entry name" value="P-loop_NTPase"/>
</dbReference>
<dbReference type="PANTHER" id="PTHR30258">
    <property type="entry name" value="TYPE II SECRETION SYSTEM PROTEIN GSPE-RELATED"/>
    <property type="match status" value="1"/>
</dbReference>
<comment type="similarity">
    <text evidence="1">Belongs to the GSP E family.</text>
</comment>
<protein>
    <submittedName>
        <fullName evidence="5">General secretion pathway protein E Type II traffic warden ATPase</fullName>
    </submittedName>
</protein>
<feature type="domain" description="Bacterial type II secretion system protein E" evidence="4">
    <location>
        <begin position="109"/>
        <end position="464"/>
    </location>
</feature>
<sequence length="528" mass="59453">MMMTPDPDKDIMDFVFAEQHPTQGMTLHIDNNRRQDPRIQRWVMDIVRVHPTARSEFVTLSELNRRRELAERQGYDLSQGISETDLKSRDVSISQEKLLSYFRLGEQLGASDIHMEISEDRKLTIIQLRIHGELEVVDELKHTEGMTLASTGYISMCDVHEQSFFAGREQSGRIDAKFARQAGLFGARYEHRPTPDGLIVVMRLIPDDGDHVPTLEQLGFLPEQIRHIQQILRLPEGMVILTGPTGSGKSTTLRVCSRLWLDRTAGKKRLLTLENPPEGRIVGAIQTPVMPVDNSPEAISRAWTNANASALRLDPDAILNGEMRDLHSLNAGIHASETGHKMMTTLHTNSAIGALPRMENFGVDRRLIADATLITGLVGQRLVPLLCEHCRIPWPLKAARLDADTRTRLEKYCTLEGVCHPEQLRFRNHEGCEHCRKTIPQTGRIVSRGVTGRTVVADVIRPDARQMQLWLSHGTAVARQYWVNQGGITRRQHLLMHLSAGRVDPLEGDLICPLDEDEIMQCEVPNGL</sequence>
<dbReference type="Gene3D" id="3.30.450.90">
    <property type="match status" value="1"/>
</dbReference>
<evidence type="ECO:0000256" key="2">
    <source>
        <dbReference type="ARBA" id="ARBA00022741"/>
    </source>
</evidence>
<dbReference type="GO" id="GO:0016887">
    <property type="term" value="F:ATP hydrolysis activity"/>
    <property type="evidence" value="ECO:0007669"/>
    <property type="project" value="TreeGrafter"/>
</dbReference>
<evidence type="ECO:0000256" key="3">
    <source>
        <dbReference type="ARBA" id="ARBA00022840"/>
    </source>
</evidence>
<name>V5Z4U7_9GAMM</name>
<evidence type="ECO:0000259" key="4">
    <source>
        <dbReference type="Pfam" id="PF00437"/>
    </source>
</evidence>
<dbReference type="SUPFAM" id="SSF52540">
    <property type="entry name" value="P-loop containing nucleoside triphosphate hydrolases"/>
    <property type="match status" value="1"/>
</dbReference>
<dbReference type="STRING" id="1161919.EPIR_0591"/>
<evidence type="ECO:0000313" key="5">
    <source>
        <dbReference type="EMBL" id="CCG85956.1"/>
    </source>
</evidence>
<reference evidence="5 6" key="1">
    <citation type="journal article" date="2013" name="Syst. Appl. Microbiol.">
        <title>Phylogenetic position and virulence apparatus of the pear flower necrosis pathogen Erwinia piriflorinigrans CFBP 5888T as assessed by comparative genomics.</title>
        <authorList>
            <person name="Smits T.H."/>
            <person name="Rezzonico F."/>
            <person name="Lopez M.M."/>
            <person name="Blom J."/>
            <person name="Goesmann A."/>
            <person name="Frey J.E."/>
            <person name="Duffy B."/>
        </authorList>
    </citation>
    <scope>NUCLEOTIDE SEQUENCE [LARGE SCALE GENOMIC DNA]</scope>
    <source>
        <strain evidence="6">CFBP5888</strain>
    </source>
</reference>
<dbReference type="CDD" id="cd01129">
    <property type="entry name" value="PulE-GspE-like"/>
    <property type="match status" value="1"/>
</dbReference>
<dbReference type="GO" id="GO:0005524">
    <property type="term" value="F:ATP binding"/>
    <property type="evidence" value="ECO:0007669"/>
    <property type="project" value="UniProtKB-KW"/>
</dbReference>
<evidence type="ECO:0000313" key="6">
    <source>
        <dbReference type="Proteomes" id="UP000018217"/>
    </source>
</evidence>
<gene>
    <name evidence="5" type="primary">outE</name>
    <name evidence="5" type="ORF">EPIR_0591</name>
</gene>
<dbReference type="Pfam" id="PF00437">
    <property type="entry name" value="T2SSE"/>
    <property type="match status" value="1"/>
</dbReference>
<keyword evidence="2" id="KW-0547">Nucleotide-binding</keyword>
<dbReference type="GO" id="GO:0005886">
    <property type="term" value="C:plasma membrane"/>
    <property type="evidence" value="ECO:0007669"/>
    <property type="project" value="TreeGrafter"/>
</dbReference>
<keyword evidence="3" id="KW-0067">ATP-binding</keyword>
<dbReference type="InterPro" id="IPR001482">
    <property type="entry name" value="T2SS/T4SS_dom"/>
</dbReference>
<keyword evidence="6" id="KW-1185">Reference proteome</keyword>
<dbReference type="Proteomes" id="UP000018217">
    <property type="component" value="Unassembled WGS sequence"/>
</dbReference>
<accession>V5Z4U7</accession>
<dbReference type="Gene3D" id="3.40.50.300">
    <property type="entry name" value="P-loop containing nucleotide triphosphate hydrolases"/>
    <property type="match status" value="1"/>
</dbReference>
<comment type="caution">
    <text evidence="5">The sequence shown here is derived from an EMBL/GenBank/DDBJ whole genome shotgun (WGS) entry which is preliminary data.</text>
</comment>
<organism evidence="5 6">
    <name type="scientific">Erwinia piriflorinigrans CFBP 5888</name>
    <dbReference type="NCBI Taxonomy" id="1161919"/>
    <lineage>
        <taxon>Bacteria</taxon>
        <taxon>Pseudomonadati</taxon>
        <taxon>Pseudomonadota</taxon>
        <taxon>Gammaproteobacteria</taxon>
        <taxon>Enterobacterales</taxon>
        <taxon>Erwiniaceae</taxon>
        <taxon>Erwinia</taxon>
    </lineage>
</organism>
<dbReference type="EMBL" id="CAHS01000006">
    <property type="protein sequence ID" value="CCG85956.1"/>
    <property type="molecule type" value="Genomic_DNA"/>
</dbReference>
<proteinExistence type="inferred from homology"/>
<dbReference type="AlphaFoldDB" id="V5Z4U7"/>
<dbReference type="PANTHER" id="PTHR30258:SF1">
    <property type="entry name" value="PROTEIN TRANSPORT PROTEIN HOFB HOMOLOG"/>
    <property type="match status" value="1"/>
</dbReference>